<proteinExistence type="predicted"/>
<feature type="compositionally biased region" description="Low complexity" evidence="1">
    <location>
        <begin position="1"/>
        <end position="14"/>
    </location>
</feature>
<name>A0ABS7QYY4_9ACTN</name>
<evidence type="ECO:0000256" key="1">
    <source>
        <dbReference type="SAM" id="MobiDB-lite"/>
    </source>
</evidence>
<gene>
    <name evidence="3" type="ORF">K7472_26805</name>
</gene>
<evidence type="ECO:0000256" key="2">
    <source>
        <dbReference type="SAM" id="Phobius"/>
    </source>
</evidence>
<organism evidence="3 4">
    <name type="scientific">Streptantibioticus parmotrematis</name>
    <dbReference type="NCBI Taxonomy" id="2873249"/>
    <lineage>
        <taxon>Bacteria</taxon>
        <taxon>Bacillati</taxon>
        <taxon>Actinomycetota</taxon>
        <taxon>Actinomycetes</taxon>
        <taxon>Kitasatosporales</taxon>
        <taxon>Streptomycetaceae</taxon>
        <taxon>Streptantibioticus</taxon>
    </lineage>
</organism>
<sequence>MTATPTDLSATATASPPPVPPTRRARLLTALGPTGIAAAVFLTVVLAVAAAAPLLAPSAPDLPSLLDAYAGPSGAHLLGTDGIGRDILSRLLYGHVRPVCRQARPELEPVRGGLVRCHRAIEIDVQETKA</sequence>
<dbReference type="Proteomes" id="UP001198565">
    <property type="component" value="Unassembled WGS sequence"/>
</dbReference>
<keyword evidence="2" id="KW-0812">Transmembrane</keyword>
<keyword evidence="2" id="KW-1133">Transmembrane helix</keyword>
<evidence type="ECO:0000313" key="4">
    <source>
        <dbReference type="Proteomes" id="UP001198565"/>
    </source>
</evidence>
<keyword evidence="2" id="KW-0472">Membrane</keyword>
<dbReference type="EMBL" id="JAINVZ010000024">
    <property type="protein sequence ID" value="MBY8888425.1"/>
    <property type="molecule type" value="Genomic_DNA"/>
</dbReference>
<dbReference type="RefSeq" id="WP_222981150.1">
    <property type="nucleotide sequence ID" value="NZ_JAINVZ010000024.1"/>
</dbReference>
<protein>
    <recommendedName>
        <fullName evidence="5">ABC transporter permease</fullName>
    </recommendedName>
</protein>
<comment type="caution">
    <text evidence="3">The sequence shown here is derived from an EMBL/GenBank/DDBJ whole genome shotgun (WGS) entry which is preliminary data.</text>
</comment>
<evidence type="ECO:0008006" key="5">
    <source>
        <dbReference type="Google" id="ProtNLM"/>
    </source>
</evidence>
<feature type="region of interest" description="Disordered" evidence="1">
    <location>
        <begin position="1"/>
        <end position="21"/>
    </location>
</feature>
<evidence type="ECO:0000313" key="3">
    <source>
        <dbReference type="EMBL" id="MBY8888425.1"/>
    </source>
</evidence>
<accession>A0ABS7QYY4</accession>
<reference evidence="3 4" key="1">
    <citation type="submission" date="2021-08" db="EMBL/GenBank/DDBJ databases">
        <title>Streptomyces sp. PTM05 isolated from lichen.</title>
        <authorList>
            <person name="Somphong A."/>
            <person name="Phongsopitanun W."/>
            <person name="Tanasupawat S."/>
        </authorList>
    </citation>
    <scope>NUCLEOTIDE SEQUENCE [LARGE SCALE GENOMIC DNA]</scope>
    <source>
        <strain evidence="3 4">Ptm05</strain>
    </source>
</reference>
<feature type="transmembrane region" description="Helical" evidence="2">
    <location>
        <begin position="36"/>
        <end position="56"/>
    </location>
</feature>
<keyword evidence="4" id="KW-1185">Reference proteome</keyword>